<dbReference type="Pfam" id="PF08291">
    <property type="entry name" value="Peptidase_M15_3"/>
    <property type="match status" value="1"/>
</dbReference>
<dbReference type="Gene3D" id="3.30.1380.10">
    <property type="match status" value="1"/>
</dbReference>
<name>A0A0G1Y8C5_9BACT</name>
<feature type="domain" description="Peptidase M15A C-terminal" evidence="1">
    <location>
        <begin position="22"/>
        <end position="107"/>
    </location>
</feature>
<comment type="caution">
    <text evidence="2">The sequence shown here is derived from an EMBL/GenBank/DDBJ whole genome shotgun (WGS) entry which is preliminary data.</text>
</comment>
<sequence>MSGGIEGTDMLTWDNVKWFKPEEFDDAYNVHKGKDMDMETVHRLDSLRGWIACPIIITAGYDSQGHSTDSYHYKGKAVDIIICTDMTMREQWQYIKISGFNGVGVYPEWKYKDFKGGWHLDSRDVAQLWREVSKGEYFYLLP</sequence>
<dbReference type="InterPro" id="IPR013230">
    <property type="entry name" value="Peptidase_M15A_C"/>
</dbReference>
<dbReference type="Proteomes" id="UP000034588">
    <property type="component" value="Unassembled WGS sequence"/>
</dbReference>
<dbReference type="EMBL" id="LCQD01000026">
    <property type="protein sequence ID" value="KKW11102.1"/>
    <property type="molecule type" value="Genomic_DNA"/>
</dbReference>
<dbReference type="InterPro" id="IPR009045">
    <property type="entry name" value="Zn_M74/Hedgehog-like"/>
</dbReference>
<evidence type="ECO:0000259" key="1">
    <source>
        <dbReference type="Pfam" id="PF08291"/>
    </source>
</evidence>
<reference evidence="2 3" key="1">
    <citation type="journal article" date="2015" name="Nature">
        <title>rRNA introns, odd ribosomes, and small enigmatic genomes across a large radiation of phyla.</title>
        <authorList>
            <person name="Brown C.T."/>
            <person name="Hug L.A."/>
            <person name="Thomas B.C."/>
            <person name="Sharon I."/>
            <person name="Castelle C.J."/>
            <person name="Singh A."/>
            <person name="Wilkins M.J."/>
            <person name="Williams K.H."/>
            <person name="Banfield J.F."/>
        </authorList>
    </citation>
    <scope>NUCLEOTIDE SEQUENCE [LARGE SCALE GENOMIC DNA]</scope>
</reference>
<dbReference type="AlphaFoldDB" id="A0A0G1Y8C5"/>
<dbReference type="SUPFAM" id="SSF55166">
    <property type="entry name" value="Hedgehog/DD-peptidase"/>
    <property type="match status" value="1"/>
</dbReference>
<protein>
    <recommendedName>
        <fullName evidence="1">Peptidase M15A C-terminal domain-containing protein</fullName>
    </recommendedName>
</protein>
<gene>
    <name evidence="2" type="ORF">UY48_C0026G0009</name>
</gene>
<accession>A0A0G1Y8C5</accession>
<proteinExistence type="predicted"/>
<evidence type="ECO:0000313" key="3">
    <source>
        <dbReference type="Proteomes" id="UP000034588"/>
    </source>
</evidence>
<organism evidence="2 3">
    <name type="scientific">Candidatus Gottesmanbacteria bacterium GW2011_GWB1_49_7</name>
    <dbReference type="NCBI Taxonomy" id="1618448"/>
    <lineage>
        <taxon>Bacteria</taxon>
        <taxon>Candidatus Gottesmaniibacteriota</taxon>
    </lineage>
</organism>
<evidence type="ECO:0000313" key="2">
    <source>
        <dbReference type="EMBL" id="KKW11102.1"/>
    </source>
</evidence>